<dbReference type="PANTHER" id="PTHR43537">
    <property type="entry name" value="TRANSCRIPTIONAL REGULATOR, GNTR FAMILY"/>
    <property type="match status" value="1"/>
</dbReference>
<feature type="compositionally biased region" description="Low complexity" evidence="4">
    <location>
        <begin position="230"/>
        <end position="241"/>
    </location>
</feature>
<dbReference type="InterPro" id="IPR036388">
    <property type="entry name" value="WH-like_DNA-bd_sf"/>
</dbReference>
<dbReference type="Proteomes" id="UP001166784">
    <property type="component" value="Unassembled WGS sequence"/>
</dbReference>
<evidence type="ECO:0000256" key="1">
    <source>
        <dbReference type="ARBA" id="ARBA00023015"/>
    </source>
</evidence>
<keyword evidence="2" id="KW-0238">DNA-binding</keyword>
<sequence length="251" mass="27067">MTLSSPQRSALADQVIAALRTQITTGEWPVGTRIPTEPELVEELGVARNTVREAVRALAHNGLLDIRQGSGTYVVATSELAGVMHRRFADADPHHVAEMRGALETTGARLAAQRRTEQDLAQLGALLERRESAWESGDAERFVEADASLHLGVLAASHNDVLTAVYADLGEVMRDFLRLDIGDELRPEAHMDHARLIDAIRAGDAEEAAREAASHTQEWRCGTDPGGAETGTETGTRSARSPRAPQTPQAS</sequence>
<dbReference type="SUPFAM" id="SSF46785">
    <property type="entry name" value="Winged helix' DNA-binding domain"/>
    <property type="match status" value="1"/>
</dbReference>
<dbReference type="Gene3D" id="1.10.10.10">
    <property type="entry name" value="Winged helix-like DNA-binding domain superfamily/Winged helix DNA-binding domain"/>
    <property type="match status" value="1"/>
</dbReference>
<evidence type="ECO:0000313" key="6">
    <source>
        <dbReference type="EMBL" id="MCH6159557.1"/>
    </source>
</evidence>
<gene>
    <name evidence="6" type="ORF">MMA15_03745</name>
</gene>
<feature type="domain" description="HTH gntR-type" evidence="5">
    <location>
        <begin position="9"/>
        <end position="77"/>
    </location>
</feature>
<dbReference type="PRINTS" id="PR00035">
    <property type="entry name" value="HTHGNTR"/>
</dbReference>
<evidence type="ECO:0000259" key="5">
    <source>
        <dbReference type="PROSITE" id="PS50949"/>
    </source>
</evidence>
<evidence type="ECO:0000313" key="7">
    <source>
        <dbReference type="Proteomes" id="UP001166784"/>
    </source>
</evidence>
<dbReference type="InterPro" id="IPR011711">
    <property type="entry name" value="GntR_C"/>
</dbReference>
<keyword evidence="1" id="KW-0805">Transcription regulation</keyword>
<protein>
    <submittedName>
        <fullName evidence="6">FadR family transcriptional regulator</fullName>
    </submittedName>
</protein>
<dbReference type="EMBL" id="JAKWJU010000002">
    <property type="protein sequence ID" value="MCH6159557.1"/>
    <property type="molecule type" value="Genomic_DNA"/>
</dbReference>
<dbReference type="RefSeq" id="WP_241057492.1">
    <property type="nucleotide sequence ID" value="NZ_JAKWJU010000002.1"/>
</dbReference>
<evidence type="ECO:0000256" key="4">
    <source>
        <dbReference type="SAM" id="MobiDB-lite"/>
    </source>
</evidence>
<name>A0ABS9STF2_9ACTN</name>
<dbReference type="InterPro" id="IPR036390">
    <property type="entry name" value="WH_DNA-bd_sf"/>
</dbReference>
<proteinExistence type="predicted"/>
<dbReference type="Pfam" id="PF00392">
    <property type="entry name" value="GntR"/>
    <property type="match status" value="1"/>
</dbReference>
<accession>A0ABS9STF2</accession>
<evidence type="ECO:0000256" key="2">
    <source>
        <dbReference type="ARBA" id="ARBA00023125"/>
    </source>
</evidence>
<reference evidence="6" key="2">
    <citation type="journal article" date="2023" name="Int. J. Syst. Evol. Microbiol.">
        <title>Streptomyces marispadix sp. nov., isolated from marine beach sediment of the Northern Coast of Portugal.</title>
        <authorList>
            <person name="dos Santos J.D.N."/>
            <person name="Vitorino I.R."/>
            <person name="Kallscheuer N."/>
            <person name="Srivastava A."/>
            <person name="Krautwurst S."/>
            <person name="Marz M."/>
            <person name="Jogler C."/>
            <person name="Lobo Da Cunha A."/>
            <person name="Catita J."/>
            <person name="Goncalves H."/>
            <person name="Gonzalez I."/>
            <person name="Reyes F."/>
            <person name="Lage O.M."/>
        </authorList>
    </citation>
    <scope>NUCLEOTIDE SEQUENCE</scope>
    <source>
        <strain evidence="6">M600PL45_2</strain>
    </source>
</reference>
<dbReference type="Pfam" id="PF07729">
    <property type="entry name" value="FCD"/>
    <property type="match status" value="1"/>
</dbReference>
<dbReference type="PANTHER" id="PTHR43537:SF47">
    <property type="entry name" value="REGULATORY PROTEIN GNTR HTH"/>
    <property type="match status" value="1"/>
</dbReference>
<comment type="caution">
    <text evidence="6">The sequence shown here is derived from an EMBL/GenBank/DDBJ whole genome shotgun (WGS) entry which is preliminary data.</text>
</comment>
<evidence type="ECO:0000256" key="3">
    <source>
        <dbReference type="ARBA" id="ARBA00023163"/>
    </source>
</evidence>
<organism evidence="6 7">
    <name type="scientific">Streptomyces marispadix</name>
    <dbReference type="NCBI Taxonomy" id="2922868"/>
    <lineage>
        <taxon>Bacteria</taxon>
        <taxon>Bacillati</taxon>
        <taxon>Actinomycetota</taxon>
        <taxon>Actinomycetes</taxon>
        <taxon>Kitasatosporales</taxon>
        <taxon>Streptomycetaceae</taxon>
        <taxon>Streptomyces</taxon>
    </lineage>
</organism>
<dbReference type="InterPro" id="IPR008920">
    <property type="entry name" value="TF_FadR/GntR_C"/>
</dbReference>
<dbReference type="SUPFAM" id="SSF48008">
    <property type="entry name" value="GntR ligand-binding domain-like"/>
    <property type="match status" value="1"/>
</dbReference>
<keyword evidence="3" id="KW-0804">Transcription</keyword>
<dbReference type="PROSITE" id="PS50949">
    <property type="entry name" value="HTH_GNTR"/>
    <property type="match status" value="1"/>
</dbReference>
<keyword evidence="7" id="KW-1185">Reference proteome</keyword>
<reference evidence="6" key="1">
    <citation type="submission" date="2022-03" db="EMBL/GenBank/DDBJ databases">
        <authorList>
            <person name="Santos J.D.N."/>
            <person name="Kallscheuer N."/>
            <person name="Jogler C."/>
            <person name="Lage O.M."/>
        </authorList>
    </citation>
    <scope>NUCLEOTIDE SEQUENCE</scope>
    <source>
        <strain evidence="6">M600PL45_2</strain>
    </source>
</reference>
<dbReference type="Gene3D" id="1.20.120.530">
    <property type="entry name" value="GntR ligand-binding domain-like"/>
    <property type="match status" value="1"/>
</dbReference>
<feature type="region of interest" description="Disordered" evidence="4">
    <location>
        <begin position="210"/>
        <end position="251"/>
    </location>
</feature>
<dbReference type="InterPro" id="IPR000524">
    <property type="entry name" value="Tscrpt_reg_HTH_GntR"/>
</dbReference>
<dbReference type="SMART" id="SM00345">
    <property type="entry name" value="HTH_GNTR"/>
    <property type="match status" value="1"/>
</dbReference>
<dbReference type="CDD" id="cd07377">
    <property type="entry name" value="WHTH_GntR"/>
    <property type="match status" value="1"/>
</dbReference>
<dbReference type="SMART" id="SM00895">
    <property type="entry name" value="FCD"/>
    <property type="match status" value="1"/>
</dbReference>